<dbReference type="Pfam" id="PF11917">
    <property type="entry name" value="DUF3435"/>
    <property type="match status" value="1"/>
</dbReference>
<evidence type="ECO:0000256" key="1">
    <source>
        <dbReference type="SAM" id="MobiDB-lite"/>
    </source>
</evidence>
<feature type="compositionally biased region" description="Polar residues" evidence="1">
    <location>
        <begin position="26"/>
        <end position="37"/>
    </location>
</feature>
<gene>
    <name evidence="3" type="ORF">PT974_09986</name>
</gene>
<feature type="compositionally biased region" description="Polar residues" evidence="1">
    <location>
        <begin position="59"/>
        <end position="74"/>
    </location>
</feature>
<feature type="region of interest" description="Disordered" evidence="1">
    <location>
        <begin position="387"/>
        <end position="426"/>
    </location>
</feature>
<dbReference type="Proteomes" id="UP001338125">
    <property type="component" value="Unassembled WGS sequence"/>
</dbReference>
<dbReference type="InterPro" id="IPR031359">
    <property type="entry name" value="NACHT_N"/>
</dbReference>
<feature type="domain" description="NWD NACHT-NTPase N-terminal" evidence="2">
    <location>
        <begin position="79"/>
        <end position="298"/>
    </location>
</feature>
<dbReference type="PANTHER" id="PTHR37535">
    <property type="entry name" value="FLUG DOMAIN PROTEIN"/>
    <property type="match status" value="1"/>
</dbReference>
<dbReference type="PANTHER" id="PTHR37535:SF4">
    <property type="entry name" value="FLUG DOMAIN-CONTAINING PROTEIN"/>
    <property type="match status" value="1"/>
</dbReference>
<dbReference type="Pfam" id="PF17100">
    <property type="entry name" value="NACHT_N"/>
    <property type="match status" value="1"/>
</dbReference>
<feature type="compositionally biased region" description="Basic and acidic residues" evidence="1">
    <location>
        <begin position="13"/>
        <end position="22"/>
    </location>
</feature>
<feature type="region of interest" description="Disordered" evidence="1">
    <location>
        <begin position="13"/>
        <end position="74"/>
    </location>
</feature>
<organism evidence="3 4">
    <name type="scientific">Cladobotryum mycophilum</name>
    <dbReference type="NCBI Taxonomy" id="491253"/>
    <lineage>
        <taxon>Eukaryota</taxon>
        <taxon>Fungi</taxon>
        <taxon>Dikarya</taxon>
        <taxon>Ascomycota</taxon>
        <taxon>Pezizomycotina</taxon>
        <taxon>Sordariomycetes</taxon>
        <taxon>Hypocreomycetidae</taxon>
        <taxon>Hypocreales</taxon>
        <taxon>Hypocreaceae</taxon>
        <taxon>Cladobotryum</taxon>
    </lineage>
</organism>
<reference evidence="3 4" key="1">
    <citation type="submission" date="2024-01" db="EMBL/GenBank/DDBJ databases">
        <title>Complete genome of Cladobotryum mycophilum ATHUM6906.</title>
        <authorList>
            <person name="Christinaki A.C."/>
            <person name="Myridakis A.I."/>
            <person name="Kouvelis V.N."/>
        </authorList>
    </citation>
    <scope>NUCLEOTIDE SEQUENCE [LARGE SCALE GENOMIC DNA]</scope>
    <source>
        <strain evidence="3 4">ATHUM6906</strain>
    </source>
</reference>
<name>A0ABR0S8K3_9HYPO</name>
<accession>A0ABR0S8K3</accession>
<feature type="compositionally biased region" description="Basic and acidic residues" evidence="1">
    <location>
        <begin position="393"/>
        <end position="404"/>
    </location>
</feature>
<comment type="caution">
    <text evidence="3">The sequence shown here is derived from an EMBL/GenBank/DDBJ whole genome shotgun (WGS) entry which is preliminary data.</text>
</comment>
<evidence type="ECO:0000313" key="4">
    <source>
        <dbReference type="Proteomes" id="UP001338125"/>
    </source>
</evidence>
<evidence type="ECO:0000313" key="3">
    <source>
        <dbReference type="EMBL" id="KAK5988503.1"/>
    </source>
</evidence>
<proteinExistence type="predicted"/>
<dbReference type="EMBL" id="JAVFKD010000015">
    <property type="protein sequence ID" value="KAK5988503.1"/>
    <property type="molecule type" value="Genomic_DNA"/>
</dbReference>
<evidence type="ECO:0000259" key="2">
    <source>
        <dbReference type="Pfam" id="PF17100"/>
    </source>
</evidence>
<keyword evidence="4" id="KW-1185">Reference proteome</keyword>
<sequence length="546" mass="63481">MRQFLLGKIKEKLSRRGDKDKAVGASNIQPVQEQSVVPASGNLPDPIVPGTCDDPPQPTTSQTASLNPGNGHQDNPISELWNSAYEKLREQDGNLVQRYEDDLKKNLNDHSALDPKAHRREWMDTVLRQKMAEVQENMWKFSFGNSDIPVAELVQPVFRVAKLANNFITTSIIPSPYTSMAWVGTSALLSFLLRSTDQPKSLAKGLEYISMLISQTMMREDLYHRYYESKYSDTEPLTVTHLTYKSTLEELYRRILKFQVTCYCYYADHGIARLSSDFAKMNNWDSLIEKIREQERQMAIIHQTWRDGRYDRDRAAAEERQQETINSLTTIGADIASWRKAIEDNTLLILIQAYTATRPRVLTYRRPNKVAIEDHYYRWDGKKTMWDMDEDEPTKPEDNELIKSEDDESMDPDHDESGESDDEEHMENEFKTLCYKDIKLYLIKGGGGERDRDRIANHFPRVRVSRESEDFHWRKDILNTPIFRQPMKQEDGICCTSKTEALYYNTYRRDLRKLGMIAGFRQVLKLYAIRRGRGEAIKKVRTQGQL</sequence>
<protein>
    <recommendedName>
        <fullName evidence="2">NWD NACHT-NTPase N-terminal domain-containing protein</fullName>
    </recommendedName>
</protein>
<dbReference type="InterPro" id="IPR021842">
    <property type="entry name" value="DUF3435"/>
</dbReference>